<name>A0ABU3U8L2_9FLAO</name>
<keyword evidence="4" id="KW-1185">Reference proteome</keyword>
<dbReference type="InterPro" id="IPR006015">
    <property type="entry name" value="Universal_stress_UspA"/>
</dbReference>
<feature type="domain" description="UspA" evidence="2">
    <location>
        <begin position="1"/>
        <end position="141"/>
    </location>
</feature>
<dbReference type="Pfam" id="PF00582">
    <property type="entry name" value="Usp"/>
    <property type="match status" value="2"/>
</dbReference>
<evidence type="ECO:0000259" key="2">
    <source>
        <dbReference type="Pfam" id="PF00582"/>
    </source>
</evidence>
<comment type="similarity">
    <text evidence="1">Belongs to the universal stress protein A family.</text>
</comment>
<reference evidence="3 4" key="1">
    <citation type="submission" date="2023-10" db="EMBL/GenBank/DDBJ databases">
        <title>Marimonas sp. nov. isolated from tidal mud flat.</title>
        <authorList>
            <person name="Jaincy N.J."/>
            <person name="Srinivasan S."/>
            <person name="Lee S.-S."/>
        </authorList>
    </citation>
    <scope>NUCLEOTIDE SEQUENCE [LARGE SCALE GENOMIC DNA]</scope>
    <source>
        <strain evidence="3 4">MJ-SS3</strain>
    </source>
</reference>
<protein>
    <submittedName>
        <fullName evidence="3">Universal stress protein</fullName>
    </submittedName>
</protein>
<dbReference type="EMBL" id="JAWHTF010000006">
    <property type="protein sequence ID" value="MDU8886664.1"/>
    <property type="molecule type" value="Genomic_DNA"/>
</dbReference>
<dbReference type="Proteomes" id="UP001268651">
    <property type="component" value="Unassembled WGS sequence"/>
</dbReference>
<gene>
    <name evidence="3" type="ORF">RXV94_10870</name>
</gene>
<dbReference type="PANTHER" id="PTHR46268:SF6">
    <property type="entry name" value="UNIVERSAL STRESS PROTEIN UP12"/>
    <property type="match status" value="1"/>
</dbReference>
<comment type="caution">
    <text evidence="3">The sequence shown here is derived from an EMBL/GenBank/DDBJ whole genome shotgun (WGS) entry which is preliminary data.</text>
</comment>
<dbReference type="InterPro" id="IPR014729">
    <property type="entry name" value="Rossmann-like_a/b/a_fold"/>
</dbReference>
<evidence type="ECO:0000313" key="3">
    <source>
        <dbReference type="EMBL" id="MDU8886664.1"/>
    </source>
</evidence>
<organism evidence="3 4">
    <name type="scientific">Gilvirhabdus luticola</name>
    <dbReference type="NCBI Taxonomy" id="3079858"/>
    <lineage>
        <taxon>Bacteria</taxon>
        <taxon>Pseudomonadati</taxon>
        <taxon>Bacteroidota</taxon>
        <taxon>Flavobacteriia</taxon>
        <taxon>Flavobacteriales</taxon>
        <taxon>Flavobacteriaceae</taxon>
        <taxon>Gilvirhabdus</taxon>
    </lineage>
</organism>
<sequence length="274" mass="31107">MKNILVPTDFSAQAENALKVAAQLAKNHDCDIYLLHMLELPLHKVDAISSYNDLPEAMYFMKLAHKQFEELMAKDYLKGIKLHEAVEFKEIFKGVFHACEKFKTDLIVMGSHGASGLREMIIGSNAEKVVRTSNTPVLIVKNEYEVFEVNHFVFASNFKKENHVAYTNAVKFAKLFNAKIHLLIIITASSFMTTKDAKSRIIDFVNISDFKNYTINIYNDESVERGIMNFSQSIKADLIGMSTHGRQGISHFFNGSISEDLVNRAKRPVMTFKI</sequence>
<dbReference type="RefSeq" id="WP_316662756.1">
    <property type="nucleotide sequence ID" value="NZ_JAWHTF010000006.1"/>
</dbReference>
<dbReference type="CDD" id="cd00293">
    <property type="entry name" value="USP-like"/>
    <property type="match status" value="2"/>
</dbReference>
<feature type="domain" description="UspA" evidence="2">
    <location>
        <begin position="222"/>
        <end position="272"/>
    </location>
</feature>
<dbReference type="InterPro" id="IPR006016">
    <property type="entry name" value="UspA"/>
</dbReference>
<dbReference type="PANTHER" id="PTHR46268">
    <property type="entry name" value="STRESS RESPONSE PROTEIN NHAX"/>
    <property type="match status" value="1"/>
</dbReference>
<proteinExistence type="inferred from homology"/>
<evidence type="ECO:0000313" key="4">
    <source>
        <dbReference type="Proteomes" id="UP001268651"/>
    </source>
</evidence>
<dbReference type="SUPFAM" id="SSF52402">
    <property type="entry name" value="Adenine nucleotide alpha hydrolases-like"/>
    <property type="match status" value="2"/>
</dbReference>
<accession>A0ABU3U8L2</accession>
<evidence type="ECO:0000256" key="1">
    <source>
        <dbReference type="ARBA" id="ARBA00008791"/>
    </source>
</evidence>
<dbReference type="Gene3D" id="3.40.50.620">
    <property type="entry name" value="HUPs"/>
    <property type="match status" value="2"/>
</dbReference>
<dbReference type="PRINTS" id="PR01438">
    <property type="entry name" value="UNVRSLSTRESS"/>
</dbReference>